<dbReference type="Pfam" id="PF04085">
    <property type="entry name" value="MreC"/>
    <property type="match status" value="1"/>
</dbReference>
<evidence type="ECO:0000259" key="7">
    <source>
        <dbReference type="Pfam" id="PF04085"/>
    </source>
</evidence>
<comment type="function">
    <text evidence="5">Involved in formation and maintenance of cell shape.</text>
</comment>
<keyword evidence="9" id="KW-1185">Reference proteome</keyword>
<dbReference type="PIRSF" id="PIRSF038471">
    <property type="entry name" value="MreC"/>
    <property type="match status" value="1"/>
</dbReference>
<dbReference type="eggNOG" id="COG1792">
    <property type="taxonomic scope" value="Bacteria"/>
</dbReference>
<keyword evidence="6" id="KW-1133">Transmembrane helix</keyword>
<evidence type="ECO:0000256" key="3">
    <source>
        <dbReference type="ARBA" id="ARBA00022960"/>
    </source>
</evidence>
<comment type="similarity">
    <text evidence="1 5">Belongs to the MreC family.</text>
</comment>
<proteinExistence type="inferred from homology"/>
<accession>U3A4D7</accession>
<dbReference type="InterPro" id="IPR042177">
    <property type="entry name" value="Cell/Rod_1"/>
</dbReference>
<dbReference type="PANTHER" id="PTHR34138:SF1">
    <property type="entry name" value="CELL SHAPE-DETERMINING PROTEIN MREC"/>
    <property type="match status" value="1"/>
</dbReference>
<protein>
    <recommendedName>
        <fullName evidence="2 5">Cell shape-determining protein MreC</fullName>
    </recommendedName>
    <alternativeName>
        <fullName evidence="4 5">Cell shape protein MreC</fullName>
    </alternativeName>
</protein>
<dbReference type="EMBL" id="BASZ01000006">
    <property type="protein sequence ID" value="GAD49623.1"/>
    <property type="molecule type" value="Genomic_DNA"/>
</dbReference>
<dbReference type="Gene3D" id="2.40.10.350">
    <property type="entry name" value="Rod shape-determining protein MreC, domain 2"/>
    <property type="match status" value="1"/>
</dbReference>
<evidence type="ECO:0000256" key="6">
    <source>
        <dbReference type="SAM" id="Phobius"/>
    </source>
</evidence>
<dbReference type="AlphaFoldDB" id="U3A4D7"/>
<feature type="domain" description="Rod shape-determining protein MreC beta-barrel core" evidence="7">
    <location>
        <begin position="136"/>
        <end position="262"/>
    </location>
</feature>
<dbReference type="OrthoDB" id="8478127at2"/>
<keyword evidence="6" id="KW-0812">Transmembrane</keyword>
<dbReference type="KEGG" id="ntd:EGO55_19090"/>
<evidence type="ECO:0000256" key="1">
    <source>
        <dbReference type="ARBA" id="ARBA00009369"/>
    </source>
</evidence>
<dbReference type="Gene3D" id="2.40.10.340">
    <property type="entry name" value="Rod shape-determining protein MreC, domain 1"/>
    <property type="match status" value="1"/>
</dbReference>
<evidence type="ECO:0000256" key="5">
    <source>
        <dbReference type="PIRNR" id="PIRNR038471"/>
    </source>
</evidence>
<name>U3A4D7_9SPHN</name>
<evidence type="ECO:0000313" key="9">
    <source>
        <dbReference type="Proteomes" id="UP000016568"/>
    </source>
</evidence>
<dbReference type="RefSeq" id="WP_021690528.1">
    <property type="nucleotide sequence ID" value="NZ_BASZ01000006.1"/>
</dbReference>
<dbReference type="GO" id="GO:0008360">
    <property type="term" value="P:regulation of cell shape"/>
    <property type="evidence" value="ECO:0007669"/>
    <property type="project" value="UniProtKB-KW"/>
</dbReference>
<keyword evidence="3 5" id="KW-0133">Cell shape</keyword>
<feature type="transmembrane region" description="Helical" evidence="6">
    <location>
        <begin position="20"/>
        <end position="42"/>
    </location>
</feature>
<comment type="caution">
    <text evidence="8">The sequence shown here is derived from an EMBL/GenBank/DDBJ whole genome shotgun (WGS) entry which is preliminary data.</text>
</comment>
<dbReference type="Proteomes" id="UP000016568">
    <property type="component" value="Unassembled WGS sequence"/>
</dbReference>
<evidence type="ECO:0000256" key="2">
    <source>
        <dbReference type="ARBA" id="ARBA00013855"/>
    </source>
</evidence>
<dbReference type="PANTHER" id="PTHR34138">
    <property type="entry name" value="CELL SHAPE-DETERMINING PROTEIN MREC"/>
    <property type="match status" value="1"/>
</dbReference>
<sequence>MAPPKSRNPGYSRKAQYTLFTGYVAAGAGAVLGAILLVIALLNPAAFAGLRGMASDLFTPAGELGAETRTGSQGAVGTIAGYIHAGNQNARLKEENEIARVRLAEADAIKAENARLKAMLGLREGEVKPVTMARLIGSTGSSTRRFAYLSAGRSDGVRPGMPVRSPKGLVGRVLETGSHSSRVLLLTDTESLVPVRRTTDDVVAFAEGRADGTLRLRLVNLGINPLKVGDVFVTSGAGGLYRPGIAVAIASHINRDGAIARVLSDPAATDYVAVDPIWQPEARAVVNAQQREEIR</sequence>
<organism evidence="8 9">
    <name type="scientific">Caenibius tardaugens NBRC 16725</name>
    <dbReference type="NCBI Taxonomy" id="1219035"/>
    <lineage>
        <taxon>Bacteria</taxon>
        <taxon>Pseudomonadati</taxon>
        <taxon>Pseudomonadota</taxon>
        <taxon>Alphaproteobacteria</taxon>
        <taxon>Sphingomonadales</taxon>
        <taxon>Erythrobacteraceae</taxon>
        <taxon>Caenibius</taxon>
    </lineage>
</organism>
<evidence type="ECO:0000313" key="8">
    <source>
        <dbReference type="EMBL" id="GAD49623.1"/>
    </source>
</evidence>
<evidence type="ECO:0000256" key="4">
    <source>
        <dbReference type="ARBA" id="ARBA00032089"/>
    </source>
</evidence>
<keyword evidence="6" id="KW-0472">Membrane</keyword>
<dbReference type="GO" id="GO:0005886">
    <property type="term" value="C:plasma membrane"/>
    <property type="evidence" value="ECO:0007669"/>
    <property type="project" value="TreeGrafter"/>
</dbReference>
<dbReference type="InterPro" id="IPR055342">
    <property type="entry name" value="MreC_beta-barrel_core"/>
</dbReference>
<reference evidence="8 9" key="1">
    <citation type="submission" date="2013-09" db="EMBL/GenBank/DDBJ databases">
        <title>Whole genome shotgun sequence of Novosphingobium tardaugens NBRC 16725.</title>
        <authorList>
            <person name="Isaki S."/>
            <person name="Hosoyama A."/>
            <person name="Tsuchikane K."/>
            <person name="Katsumata H."/>
            <person name="Ando Y."/>
            <person name="Yamazaki S."/>
            <person name="Fujita N."/>
        </authorList>
    </citation>
    <scope>NUCLEOTIDE SEQUENCE [LARGE SCALE GENOMIC DNA]</scope>
    <source>
        <strain evidence="8 9">NBRC 16725</strain>
    </source>
</reference>
<gene>
    <name evidence="8" type="primary">mreC</name>
    <name evidence="8" type="ORF">NT2_06_00620</name>
</gene>
<dbReference type="InterPro" id="IPR042175">
    <property type="entry name" value="Cell/Rod_MreC_2"/>
</dbReference>
<dbReference type="InterPro" id="IPR007221">
    <property type="entry name" value="MreC"/>
</dbReference>